<reference evidence="1 2" key="1">
    <citation type="submission" date="2019-01" db="EMBL/GenBank/DDBJ databases">
        <title>Draft genome sequences of Candidatus Mycoplasma haemohominis SWG34-3 identified from a patient with pyrexia, anemia and liver dysfunction.</title>
        <authorList>
            <person name="Sekizuka T."/>
            <person name="Hattori N."/>
            <person name="Katano H."/>
            <person name="Takuma T."/>
            <person name="Ito T."/>
            <person name="Arai N."/>
            <person name="Yanai R."/>
            <person name="Ishii S."/>
            <person name="Miura Y."/>
            <person name="Tokunaga T."/>
            <person name="Watanabe H."/>
            <person name="Nomura N."/>
            <person name="Eguchi J."/>
            <person name="Arai T."/>
            <person name="Hasegawa H."/>
            <person name="Nakamaki T."/>
            <person name="Wakita T."/>
            <person name="Niki Y."/>
            <person name="Kuroda M."/>
        </authorList>
    </citation>
    <scope>NUCLEOTIDE SEQUENCE [LARGE SCALE GENOMIC DNA]</scope>
    <source>
        <strain evidence="1">SWG34-3</strain>
    </source>
</reference>
<proteinExistence type="predicted"/>
<dbReference type="EMBL" id="BIMN01000001">
    <property type="protein sequence ID" value="GCE63364.1"/>
    <property type="molecule type" value="Genomic_DNA"/>
</dbReference>
<evidence type="ECO:0008006" key="3">
    <source>
        <dbReference type="Google" id="ProtNLM"/>
    </source>
</evidence>
<dbReference type="Proteomes" id="UP000324831">
    <property type="component" value="Unassembled WGS sequence"/>
</dbReference>
<protein>
    <recommendedName>
        <fullName evidence="3">YqaJ-like viral recombinase domain protein</fullName>
    </recommendedName>
</protein>
<organism evidence="1 2">
    <name type="scientific">Candidatus Mycoplasma haematohominis</name>
    <dbReference type="NCBI Taxonomy" id="1494318"/>
    <lineage>
        <taxon>Bacteria</taxon>
        <taxon>Bacillati</taxon>
        <taxon>Mycoplasmatota</taxon>
        <taxon>Mollicutes</taxon>
        <taxon>Mycoplasmataceae</taxon>
        <taxon>Mycoplasma</taxon>
    </lineage>
</organism>
<gene>
    <name evidence="1" type="ORF">MHSWG343_03550</name>
</gene>
<dbReference type="Gene3D" id="3.90.320.10">
    <property type="match status" value="1"/>
</dbReference>
<dbReference type="AlphaFoldDB" id="A0A478FQX6"/>
<evidence type="ECO:0000313" key="2">
    <source>
        <dbReference type="Proteomes" id="UP000324831"/>
    </source>
</evidence>
<accession>A0A478FQX6</accession>
<name>A0A478FQX6_9MOLU</name>
<evidence type="ECO:0000313" key="1">
    <source>
        <dbReference type="EMBL" id="GCE63364.1"/>
    </source>
</evidence>
<dbReference type="SUPFAM" id="SSF50814">
    <property type="entry name" value="Lipocalins"/>
    <property type="match status" value="1"/>
</dbReference>
<comment type="caution">
    <text evidence="1">The sequence shown here is derived from an EMBL/GenBank/DDBJ whole genome shotgun (WGS) entry which is preliminary data.</text>
</comment>
<dbReference type="InterPro" id="IPR011604">
    <property type="entry name" value="PDDEXK-like_dom_sf"/>
</dbReference>
<dbReference type="InterPro" id="IPR012674">
    <property type="entry name" value="Calycin"/>
</dbReference>
<sequence length="266" mass="31517">MGLHKITGSIVPYFFNINPSSLSPKPKFKDQYEKWAKVFRFETKPNKDVYKQKILNLENKEIPIIEYINSQLNKNFKWHNVDVFDVFINEPNLGGVPDGEEAIGNKVINTLEIKTTIFEEDNFYPSKPYINHQLQLSLYMSLRGIDTGYLCLCRYPKYTKKTEKLNPTGSLTKKEIDNSWKEEKIVCWLNNKEYTYKYRILEHWDNNGLPSDKISLFKIQIDKDYFLSMMREISDFLSCLKYSKSPEMNEKQIEEIINYIEKVDII</sequence>